<reference evidence="2" key="1">
    <citation type="journal article" date="2019" name="bioRxiv">
        <title>The Genome of the Zebra Mussel, Dreissena polymorpha: A Resource for Invasive Species Research.</title>
        <authorList>
            <person name="McCartney M.A."/>
            <person name="Auch B."/>
            <person name="Kono T."/>
            <person name="Mallez S."/>
            <person name="Zhang Y."/>
            <person name="Obille A."/>
            <person name="Becker A."/>
            <person name="Abrahante J.E."/>
            <person name="Garbe J."/>
            <person name="Badalamenti J.P."/>
            <person name="Herman A."/>
            <person name="Mangelson H."/>
            <person name="Liachko I."/>
            <person name="Sullivan S."/>
            <person name="Sone E.D."/>
            <person name="Koren S."/>
            <person name="Silverstein K.A.T."/>
            <person name="Beckman K.B."/>
            <person name="Gohl D.M."/>
        </authorList>
    </citation>
    <scope>NUCLEOTIDE SEQUENCE</scope>
    <source>
        <strain evidence="2">Duluth1</strain>
        <tissue evidence="2">Whole animal</tissue>
    </source>
</reference>
<proteinExistence type="predicted"/>
<keyword evidence="4" id="KW-1185">Reference proteome</keyword>
<dbReference type="Proteomes" id="UP000828390">
    <property type="component" value="Unassembled WGS sequence"/>
</dbReference>
<evidence type="ECO:0000313" key="4">
    <source>
        <dbReference type="Proteomes" id="UP000828390"/>
    </source>
</evidence>
<feature type="region of interest" description="Disordered" evidence="1">
    <location>
        <begin position="1"/>
        <end position="23"/>
    </location>
</feature>
<dbReference type="EMBL" id="JAIWYP010000006">
    <property type="protein sequence ID" value="KAH3805294.1"/>
    <property type="molecule type" value="Genomic_DNA"/>
</dbReference>
<name>A0A9D4FYG0_DREPO</name>
<evidence type="ECO:0000256" key="1">
    <source>
        <dbReference type="SAM" id="MobiDB-lite"/>
    </source>
</evidence>
<accession>A0A9D4FYG0</accession>
<evidence type="ECO:0000313" key="2">
    <source>
        <dbReference type="EMBL" id="KAH3805185.1"/>
    </source>
</evidence>
<sequence length="52" mass="5882">MREAANSVVSVLDKSGYGTHEPDTHFQVEETHRNTPGTHSQEFYMATEEMKA</sequence>
<evidence type="ECO:0000313" key="3">
    <source>
        <dbReference type="EMBL" id="KAH3805294.1"/>
    </source>
</evidence>
<reference evidence="2" key="2">
    <citation type="submission" date="2020-11" db="EMBL/GenBank/DDBJ databases">
        <authorList>
            <person name="McCartney M.A."/>
            <person name="Auch B."/>
            <person name="Kono T."/>
            <person name="Mallez S."/>
            <person name="Becker A."/>
            <person name="Gohl D.M."/>
            <person name="Silverstein K.A.T."/>
            <person name="Koren S."/>
            <person name="Bechman K.B."/>
            <person name="Herman A."/>
            <person name="Abrahante J.E."/>
            <person name="Garbe J."/>
        </authorList>
    </citation>
    <scope>NUCLEOTIDE SEQUENCE</scope>
    <source>
        <strain evidence="2">Duluth1</strain>
        <tissue evidence="2">Whole animal</tissue>
    </source>
</reference>
<protein>
    <submittedName>
        <fullName evidence="2">Uncharacterized protein</fullName>
    </submittedName>
</protein>
<gene>
    <name evidence="2" type="ORF">DPMN_133481</name>
    <name evidence="3" type="ORF">DPMN_133592</name>
</gene>
<organism evidence="2 4">
    <name type="scientific">Dreissena polymorpha</name>
    <name type="common">Zebra mussel</name>
    <name type="synonym">Mytilus polymorpha</name>
    <dbReference type="NCBI Taxonomy" id="45954"/>
    <lineage>
        <taxon>Eukaryota</taxon>
        <taxon>Metazoa</taxon>
        <taxon>Spiralia</taxon>
        <taxon>Lophotrochozoa</taxon>
        <taxon>Mollusca</taxon>
        <taxon>Bivalvia</taxon>
        <taxon>Autobranchia</taxon>
        <taxon>Heteroconchia</taxon>
        <taxon>Euheterodonta</taxon>
        <taxon>Imparidentia</taxon>
        <taxon>Neoheterodontei</taxon>
        <taxon>Myida</taxon>
        <taxon>Dreissenoidea</taxon>
        <taxon>Dreissenidae</taxon>
        <taxon>Dreissena</taxon>
    </lineage>
</organism>
<dbReference type="AlphaFoldDB" id="A0A9D4FYG0"/>
<dbReference type="EMBL" id="JAIWYP010000006">
    <property type="protein sequence ID" value="KAH3805185.1"/>
    <property type="molecule type" value="Genomic_DNA"/>
</dbReference>
<comment type="caution">
    <text evidence="2">The sequence shown here is derived from an EMBL/GenBank/DDBJ whole genome shotgun (WGS) entry which is preliminary data.</text>
</comment>